<evidence type="ECO:0000313" key="2">
    <source>
        <dbReference type="Proteomes" id="UP000887565"/>
    </source>
</evidence>
<proteinExistence type="predicted"/>
<keyword evidence="2" id="KW-1185">Reference proteome</keyword>
<accession>A0A915KGQ9</accession>
<evidence type="ECO:0000313" key="3">
    <source>
        <dbReference type="WBParaSite" id="nRc.2.0.1.t37570-RA"/>
    </source>
</evidence>
<dbReference type="Proteomes" id="UP000887565">
    <property type="component" value="Unplaced"/>
</dbReference>
<evidence type="ECO:0000256" key="1">
    <source>
        <dbReference type="SAM" id="MobiDB-lite"/>
    </source>
</evidence>
<organism evidence="2 3">
    <name type="scientific">Romanomermis culicivorax</name>
    <name type="common">Nematode worm</name>
    <dbReference type="NCBI Taxonomy" id="13658"/>
    <lineage>
        <taxon>Eukaryota</taxon>
        <taxon>Metazoa</taxon>
        <taxon>Ecdysozoa</taxon>
        <taxon>Nematoda</taxon>
        <taxon>Enoplea</taxon>
        <taxon>Dorylaimia</taxon>
        <taxon>Mermithida</taxon>
        <taxon>Mermithoidea</taxon>
        <taxon>Mermithidae</taxon>
        <taxon>Romanomermis</taxon>
    </lineage>
</organism>
<dbReference type="WBParaSite" id="nRc.2.0.1.t37570-RA">
    <property type="protein sequence ID" value="nRc.2.0.1.t37570-RA"/>
    <property type="gene ID" value="nRc.2.0.1.g37570"/>
</dbReference>
<sequence length="141" mass="15943">MPVVNQKLSRLKDTKRDMAPPTNQDCALENAGDYTNDVDKKLKSIKLKKEENPKFKCRAQSRISFREELRNNLTECQSAEQWTTISDYPLVHQGGINKLSPPLALLRSYSTKKPLCPPLLRGYAPKNEQHCTFVGVVVTGL</sequence>
<feature type="region of interest" description="Disordered" evidence="1">
    <location>
        <begin position="1"/>
        <end position="31"/>
    </location>
</feature>
<reference evidence="3" key="1">
    <citation type="submission" date="2022-11" db="UniProtKB">
        <authorList>
            <consortium name="WormBaseParasite"/>
        </authorList>
    </citation>
    <scope>IDENTIFICATION</scope>
</reference>
<dbReference type="AlphaFoldDB" id="A0A915KGQ9"/>
<protein>
    <submittedName>
        <fullName evidence="3">Uncharacterized protein</fullName>
    </submittedName>
</protein>
<name>A0A915KGQ9_ROMCU</name>